<dbReference type="Proteomes" id="UP001194746">
    <property type="component" value="Unassembled WGS sequence"/>
</dbReference>
<evidence type="ECO:0000313" key="8">
    <source>
        <dbReference type="EMBL" id="KAF9883691.1"/>
    </source>
</evidence>
<dbReference type="InterPro" id="IPR032805">
    <property type="entry name" value="Wax_synthase_dom"/>
</dbReference>
<accession>A0AAD4GNS8</accession>
<feature type="transmembrane region" description="Helical" evidence="5">
    <location>
        <begin position="187"/>
        <end position="211"/>
    </location>
</feature>
<comment type="caution">
    <text evidence="8">The sequence shown here is derived from an EMBL/GenBank/DDBJ whole genome shotgun (WGS) entry which is preliminary data.</text>
</comment>
<reference evidence="8" key="2">
    <citation type="submission" date="2020-02" db="EMBL/GenBank/DDBJ databases">
        <authorList>
            <person name="Gilchrist C.L.M."/>
            <person name="Chooi Y.-H."/>
        </authorList>
    </citation>
    <scope>NUCLEOTIDE SEQUENCE</scope>
    <source>
        <strain evidence="8">MST-FP2251</strain>
    </source>
</reference>
<comment type="subcellular location">
    <subcellularLocation>
        <location evidence="1">Membrane</location>
        <topology evidence="1">Multi-pass membrane protein</topology>
    </subcellularLocation>
</comment>
<sequence>MALSLGHLFLQTILIASWTPTGSKARLVASLTLPATWACQMYLVQSFCPLLLAQILAGNILSPACFCLFYYVCLTNKIDAAVPHSFMKSTWTDLLCVVKNVLCAVRGIPPLRSTRRMLDGPEKVRFGCHLILRFAGNFLIPEVTWLLGRWWFGAGTPEWQRLLAPGTEWLVFGESSRQLQARLVATVGFWLVTYVTVDFLDCFLLAVLVLVDGSVPDTWPPLFGRLEQAYSVRRFWGKFWHQLLHEPLVGSARAIVARMPHWRKKELRVLFTFCVFFLSGVTHGVTDYVYWTTAGVHTLPVLRFFCSCALALVVETIFTGACGITQKKAVVSPWEKSAGYLWVFSFLLYTTPPLVWPTLRVLETENKRLLV</sequence>
<proteinExistence type="predicted"/>
<feature type="signal peptide" evidence="6">
    <location>
        <begin position="1"/>
        <end position="25"/>
    </location>
</feature>
<gene>
    <name evidence="8" type="ORF">FE257_003075</name>
</gene>
<feature type="transmembrane region" description="Helical" evidence="5">
    <location>
        <begin position="51"/>
        <end position="71"/>
    </location>
</feature>
<organism evidence="8 9">
    <name type="scientific">Aspergillus nanangensis</name>
    <dbReference type="NCBI Taxonomy" id="2582783"/>
    <lineage>
        <taxon>Eukaryota</taxon>
        <taxon>Fungi</taxon>
        <taxon>Dikarya</taxon>
        <taxon>Ascomycota</taxon>
        <taxon>Pezizomycotina</taxon>
        <taxon>Eurotiomycetes</taxon>
        <taxon>Eurotiomycetidae</taxon>
        <taxon>Eurotiales</taxon>
        <taxon>Aspergillaceae</taxon>
        <taxon>Aspergillus</taxon>
        <taxon>Aspergillus subgen. Circumdati</taxon>
    </lineage>
</organism>
<evidence type="ECO:0000313" key="9">
    <source>
        <dbReference type="Proteomes" id="UP001194746"/>
    </source>
</evidence>
<dbReference type="EMBL" id="VCAU01000153">
    <property type="protein sequence ID" value="KAF9883691.1"/>
    <property type="molecule type" value="Genomic_DNA"/>
</dbReference>
<evidence type="ECO:0000256" key="5">
    <source>
        <dbReference type="SAM" id="Phobius"/>
    </source>
</evidence>
<dbReference type="Pfam" id="PF13813">
    <property type="entry name" value="MBOAT_2"/>
    <property type="match status" value="1"/>
</dbReference>
<dbReference type="AlphaFoldDB" id="A0AAD4GNS8"/>
<keyword evidence="2 5" id="KW-0812">Transmembrane</keyword>
<feature type="transmembrane region" description="Helical" evidence="5">
    <location>
        <begin position="337"/>
        <end position="356"/>
    </location>
</feature>
<dbReference type="GO" id="GO:0016020">
    <property type="term" value="C:membrane"/>
    <property type="evidence" value="ECO:0007669"/>
    <property type="project" value="UniProtKB-SubCell"/>
</dbReference>
<protein>
    <recommendedName>
        <fullName evidence="7">Wax synthase domain-containing protein</fullName>
    </recommendedName>
</protein>
<feature type="domain" description="Wax synthase" evidence="7">
    <location>
        <begin position="219"/>
        <end position="306"/>
    </location>
</feature>
<evidence type="ECO:0000256" key="1">
    <source>
        <dbReference type="ARBA" id="ARBA00004141"/>
    </source>
</evidence>
<keyword evidence="3 5" id="KW-1133">Transmembrane helix</keyword>
<evidence type="ECO:0000256" key="2">
    <source>
        <dbReference type="ARBA" id="ARBA00022692"/>
    </source>
</evidence>
<keyword evidence="9" id="KW-1185">Reference proteome</keyword>
<name>A0AAD4GNS8_ASPNN</name>
<keyword evidence="4 5" id="KW-0472">Membrane</keyword>
<reference evidence="8" key="1">
    <citation type="journal article" date="2019" name="Beilstein J. Org. Chem.">
        <title>Nanangenines: drimane sesquiterpenoids as the dominant metabolite cohort of a novel Australian fungus, Aspergillus nanangensis.</title>
        <authorList>
            <person name="Lacey H.J."/>
            <person name="Gilchrist C.L.M."/>
            <person name="Crombie A."/>
            <person name="Kalaitzis J.A."/>
            <person name="Vuong D."/>
            <person name="Rutledge P.J."/>
            <person name="Turner P."/>
            <person name="Pitt J.I."/>
            <person name="Lacey E."/>
            <person name="Chooi Y.H."/>
            <person name="Piggott A.M."/>
        </authorList>
    </citation>
    <scope>NUCLEOTIDE SEQUENCE</scope>
    <source>
        <strain evidence="8">MST-FP2251</strain>
    </source>
</reference>
<feature type="transmembrane region" description="Helical" evidence="5">
    <location>
        <begin position="269"/>
        <end position="290"/>
    </location>
</feature>
<evidence type="ECO:0000256" key="4">
    <source>
        <dbReference type="ARBA" id="ARBA00023136"/>
    </source>
</evidence>
<keyword evidence="6" id="KW-0732">Signal</keyword>
<feature type="chain" id="PRO_5042006116" description="Wax synthase domain-containing protein" evidence="6">
    <location>
        <begin position="26"/>
        <end position="371"/>
    </location>
</feature>
<evidence type="ECO:0000259" key="7">
    <source>
        <dbReference type="Pfam" id="PF13813"/>
    </source>
</evidence>
<feature type="transmembrane region" description="Helical" evidence="5">
    <location>
        <begin position="302"/>
        <end position="325"/>
    </location>
</feature>
<evidence type="ECO:0000256" key="3">
    <source>
        <dbReference type="ARBA" id="ARBA00022989"/>
    </source>
</evidence>
<evidence type="ECO:0000256" key="6">
    <source>
        <dbReference type="SAM" id="SignalP"/>
    </source>
</evidence>